<evidence type="ECO:0000313" key="1">
    <source>
        <dbReference type="EMBL" id="KAK7837533.1"/>
    </source>
</evidence>
<protein>
    <submittedName>
        <fullName evidence="1">Uncharacterized protein</fullName>
    </submittedName>
</protein>
<comment type="caution">
    <text evidence="1">The sequence shown here is derived from an EMBL/GenBank/DDBJ whole genome shotgun (WGS) entry which is preliminary data.</text>
</comment>
<reference evidence="1 2" key="1">
    <citation type="journal article" date="2018" name="Sci. Data">
        <title>The draft genome sequence of cork oak.</title>
        <authorList>
            <person name="Ramos A.M."/>
            <person name="Usie A."/>
            <person name="Barbosa P."/>
            <person name="Barros P.M."/>
            <person name="Capote T."/>
            <person name="Chaves I."/>
            <person name="Simoes F."/>
            <person name="Abreu I."/>
            <person name="Carrasquinho I."/>
            <person name="Faro C."/>
            <person name="Guimaraes J.B."/>
            <person name="Mendonca D."/>
            <person name="Nobrega F."/>
            <person name="Rodrigues L."/>
            <person name="Saibo N.J.M."/>
            <person name="Varela M.C."/>
            <person name="Egas C."/>
            <person name="Matos J."/>
            <person name="Miguel C.M."/>
            <person name="Oliveira M.M."/>
            <person name="Ricardo C.P."/>
            <person name="Goncalves S."/>
        </authorList>
    </citation>
    <scope>NUCLEOTIDE SEQUENCE [LARGE SCALE GENOMIC DNA]</scope>
    <source>
        <strain evidence="2">cv. HL8</strain>
    </source>
</reference>
<organism evidence="1 2">
    <name type="scientific">Quercus suber</name>
    <name type="common">Cork oak</name>
    <dbReference type="NCBI Taxonomy" id="58331"/>
    <lineage>
        <taxon>Eukaryota</taxon>
        <taxon>Viridiplantae</taxon>
        <taxon>Streptophyta</taxon>
        <taxon>Embryophyta</taxon>
        <taxon>Tracheophyta</taxon>
        <taxon>Spermatophyta</taxon>
        <taxon>Magnoliopsida</taxon>
        <taxon>eudicotyledons</taxon>
        <taxon>Gunneridae</taxon>
        <taxon>Pentapetalae</taxon>
        <taxon>rosids</taxon>
        <taxon>fabids</taxon>
        <taxon>Fagales</taxon>
        <taxon>Fagaceae</taxon>
        <taxon>Quercus</taxon>
    </lineage>
</organism>
<dbReference type="Proteomes" id="UP000237347">
    <property type="component" value="Unassembled WGS sequence"/>
</dbReference>
<gene>
    <name evidence="1" type="ORF">CFP56_021163</name>
</gene>
<keyword evidence="2" id="KW-1185">Reference proteome</keyword>
<dbReference type="AlphaFoldDB" id="A0AAW0KFV7"/>
<accession>A0AAW0KFV7</accession>
<dbReference type="EMBL" id="PKMF04000327">
    <property type="protein sequence ID" value="KAK7837533.1"/>
    <property type="molecule type" value="Genomic_DNA"/>
</dbReference>
<proteinExistence type="predicted"/>
<sequence>MEFITGTVSLTSSDTIELGQACDCEIVLAFDMSRDVLPDEVFRKLRFLEGDASCMNKDFAMFNDCLAFIVYKDGHILTEKYFDIWVMLEYGVDDSLDQTTCCRPLLRIHRPLPFAKNGELLLLGDHYTHNALLHINNPSAFIQRTI</sequence>
<name>A0AAW0KFV7_QUESU</name>
<evidence type="ECO:0000313" key="2">
    <source>
        <dbReference type="Proteomes" id="UP000237347"/>
    </source>
</evidence>